<gene>
    <name evidence="2" type="ORF">ABOD76_07735</name>
</gene>
<evidence type="ECO:0000313" key="2">
    <source>
        <dbReference type="EMBL" id="XBV86185.1"/>
    </source>
</evidence>
<dbReference type="Gene3D" id="3.40.50.1820">
    <property type="entry name" value="alpha/beta hydrolase"/>
    <property type="match status" value="1"/>
</dbReference>
<protein>
    <submittedName>
        <fullName evidence="2">Alpha/beta hydrolase</fullName>
    </submittedName>
</protein>
<sequence>MTHSDPVTAGWTRDTCEANGIHLHYLRTGGDKPPLIALHGLSGSGACWTPVARALENDFDVIMPDARGHGRSSAPPGGYAYRDHARDVLGLIEALALTDPVLLGHSMGGMTAAVVASQLGSAVRGVVLADPTFISPEWQREVYESDVAEQHQQLLGEERSVVLAQTRQRHPQRSEEMIELLTEARFQTRVQAFEVLVPPNPEYHELVRSIRAPMLLVMGSRGVVSLDTAQNLQALNPLLRSDLMADVGHGLPYDQPEQLARLVQSFVGPRVADESGT</sequence>
<dbReference type="GO" id="GO:0046464">
    <property type="term" value="P:acylglycerol catabolic process"/>
    <property type="evidence" value="ECO:0007669"/>
    <property type="project" value="TreeGrafter"/>
</dbReference>
<dbReference type="Pfam" id="PF00561">
    <property type="entry name" value="Abhydrolase_1"/>
    <property type="match status" value="1"/>
</dbReference>
<dbReference type="PANTHER" id="PTHR43798:SF5">
    <property type="entry name" value="MONOACYLGLYCEROL LIPASE ABHD6"/>
    <property type="match status" value="1"/>
</dbReference>
<feature type="domain" description="AB hydrolase-1" evidence="1">
    <location>
        <begin position="33"/>
        <end position="181"/>
    </location>
</feature>
<proteinExistence type="predicted"/>
<reference evidence="2" key="1">
    <citation type="submission" date="2024-06" db="EMBL/GenBank/DDBJ databases">
        <title>Draft Genome Sequence of Deinococcus sonorensis Type Strain KR-87, a Biofilm Producing Representative of the Genus Deinococcus.</title>
        <authorList>
            <person name="Boren L.S."/>
            <person name="Grosso R.A."/>
            <person name="Hugenberg-Cox A.N."/>
            <person name="Hill J.T.E."/>
            <person name="Albert C.M."/>
            <person name="Tuohy J.M."/>
        </authorList>
    </citation>
    <scope>NUCLEOTIDE SEQUENCE</scope>
    <source>
        <strain evidence="2">KR-87</strain>
    </source>
</reference>
<dbReference type="KEGG" id="dsc:ABOD76_07735"/>
<dbReference type="SUPFAM" id="SSF53474">
    <property type="entry name" value="alpha/beta-Hydrolases"/>
    <property type="match status" value="1"/>
</dbReference>
<dbReference type="EMBL" id="CP158299">
    <property type="protein sequence ID" value="XBV86185.1"/>
    <property type="molecule type" value="Genomic_DNA"/>
</dbReference>
<dbReference type="InterPro" id="IPR050266">
    <property type="entry name" value="AB_hydrolase_sf"/>
</dbReference>
<dbReference type="PANTHER" id="PTHR43798">
    <property type="entry name" value="MONOACYLGLYCEROL LIPASE"/>
    <property type="match status" value="1"/>
</dbReference>
<dbReference type="GO" id="GO:0016020">
    <property type="term" value="C:membrane"/>
    <property type="evidence" value="ECO:0007669"/>
    <property type="project" value="TreeGrafter"/>
</dbReference>
<dbReference type="InterPro" id="IPR029058">
    <property type="entry name" value="AB_hydrolase_fold"/>
</dbReference>
<organism evidence="2">
    <name type="scientific">Deinococcus sonorensis KR-87</name>
    <dbReference type="NCBI Taxonomy" id="694439"/>
    <lineage>
        <taxon>Bacteria</taxon>
        <taxon>Thermotogati</taxon>
        <taxon>Deinococcota</taxon>
        <taxon>Deinococci</taxon>
        <taxon>Deinococcales</taxon>
        <taxon>Deinococcaceae</taxon>
        <taxon>Deinococcus</taxon>
    </lineage>
</organism>
<name>A0AAU7UCR9_9DEIO</name>
<keyword evidence="2" id="KW-0378">Hydrolase</keyword>
<evidence type="ECO:0000259" key="1">
    <source>
        <dbReference type="Pfam" id="PF00561"/>
    </source>
</evidence>
<dbReference type="AlphaFoldDB" id="A0AAU7UCR9"/>
<dbReference type="InterPro" id="IPR000073">
    <property type="entry name" value="AB_hydrolase_1"/>
</dbReference>
<accession>A0AAU7UCR9</accession>
<dbReference type="GO" id="GO:0047372">
    <property type="term" value="F:monoacylglycerol lipase activity"/>
    <property type="evidence" value="ECO:0007669"/>
    <property type="project" value="TreeGrafter"/>
</dbReference>
<dbReference type="RefSeq" id="WP_350244239.1">
    <property type="nucleotide sequence ID" value="NZ_CP158299.1"/>
</dbReference>